<organism evidence="1 2">
    <name type="scientific">Mytilus galloprovincialis</name>
    <name type="common">Mediterranean mussel</name>
    <dbReference type="NCBI Taxonomy" id="29158"/>
    <lineage>
        <taxon>Eukaryota</taxon>
        <taxon>Metazoa</taxon>
        <taxon>Spiralia</taxon>
        <taxon>Lophotrochozoa</taxon>
        <taxon>Mollusca</taxon>
        <taxon>Bivalvia</taxon>
        <taxon>Autobranchia</taxon>
        <taxon>Pteriomorphia</taxon>
        <taxon>Mytilida</taxon>
        <taxon>Mytiloidea</taxon>
        <taxon>Mytilidae</taxon>
        <taxon>Mytilinae</taxon>
        <taxon>Mytilus</taxon>
    </lineage>
</organism>
<dbReference type="EMBL" id="UYJE01009421">
    <property type="protein sequence ID" value="VDI73378.1"/>
    <property type="molecule type" value="Genomic_DNA"/>
</dbReference>
<accession>A0A8B6H4G0</accession>
<evidence type="ECO:0000313" key="2">
    <source>
        <dbReference type="Proteomes" id="UP000596742"/>
    </source>
</evidence>
<protein>
    <submittedName>
        <fullName evidence="1">Uncharacterized protein</fullName>
    </submittedName>
</protein>
<gene>
    <name evidence="1" type="ORF">MGAL_10B061032</name>
</gene>
<reference evidence="1" key="1">
    <citation type="submission" date="2018-11" db="EMBL/GenBank/DDBJ databases">
        <authorList>
            <person name="Alioto T."/>
            <person name="Alioto T."/>
        </authorList>
    </citation>
    <scope>NUCLEOTIDE SEQUENCE</scope>
</reference>
<comment type="caution">
    <text evidence="1">The sequence shown here is derived from an EMBL/GenBank/DDBJ whole genome shotgun (WGS) entry which is preliminary data.</text>
</comment>
<proteinExistence type="predicted"/>
<evidence type="ECO:0000313" key="1">
    <source>
        <dbReference type="EMBL" id="VDI73378.1"/>
    </source>
</evidence>
<feature type="non-terminal residue" evidence="1">
    <location>
        <position position="1"/>
    </location>
</feature>
<name>A0A8B6H4G0_MYTGA</name>
<dbReference type="AlphaFoldDB" id="A0A8B6H4G0"/>
<sequence length="64" mass="7479">MQYKIANPRNQKGCLLKGKYTILDVKVKRTKRRKRTPYDTIKPGFDHNLRDHHGNTPLMVACNV</sequence>
<keyword evidence="2" id="KW-1185">Reference proteome</keyword>
<dbReference type="Proteomes" id="UP000596742">
    <property type="component" value="Unassembled WGS sequence"/>
</dbReference>